<dbReference type="GO" id="GO:0051920">
    <property type="term" value="F:peroxiredoxin activity"/>
    <property type="evidence" value="ECO:0007669"/>
    <property type="project" value="InterPro"/>
</dbReference>
<dbReference type="InterPro" id="IPR029032">
    <property type="entry name" value="AhpD-like"/>
</dbReference>
<organism evidence="2 3">
    <name type="scientific">Iningainema tapete BLCC-T55</name>
    <dbReference type="NCBI Taxonomy" id="2748662"/>
    <lineage>
        <taxon>Bacteria</taxon>
        <taxon>Bacillati</taxon>
        <taxon>Cyanobacteriota</taxon>
        <taxon>Cyanophyceae</taxon>
        <taxon>Nostocales</taxon>
        <taxon>Scytonemataceae</taxon>
        <taxon>Iningainema tapete</taxon>
    </lineage>
</organism>
<dbReference type="Proteomes" id="UP000629098">
    <property type="component" value="Unassembled WGS sequence"/>
</dbReference>
<dbReference type="SUPFAM" id="SSF69118">
    <property type="entry name" value="AhpD-like"/>
    <property type="match status" value="1"/>
</dbReference>
<dbReference type="EMBL" id="JACXAE010000036">
    <property type="protein sequence ID" value="MBD2772237.1"/>
    <property type="molecule type" value="Genomic_DNA"/>
</dbReference>
<sequence>MTTNNQLPSDLAVFRNSYAELFGSVPPLPAAKFEFSGDVDPEALRLAEQLRAHAFYSDIFDTKTTQLMLFGMLLTSGAGAAKFHAIAARKAGATWEELHKVAELASAVVALGPLNNGSAILNELRTDEAKG</sequence>
<evidence type="ECO:0000259" key="1">
    <source>
        <dbReference type="Pfam" id="PF02627"/>
    </source>
</evidence>
<gene>
    <name evidence="2" type="ORF">ICL16_09125</name>
</gene>
<dbReference type="Pfam" id="PF02627">
    <property type="entry name" value="CMD"/>
    <property type="match status" value="1"/>
</dbReference>
<accession>A0A8J6XKS4</accession>
<dbReference type="InterPro" id="IPR003779">
    <property type="entry name" value="CMD-like"/>
</dbReference>
<dbReference type="AlphaFoldDB" id="A0A8J6XKS4"/>
<evidence type="ECO:0000313" key="3">
    <source>
        <dbReference type="Proteomes" id="UP000629098"/>
    </source>
</evidence>
<keyword evidence="3" id="KW-1185">Reference proteome</keyword>
<reference evidence="2" key="1">
    <citation type="submission" date="2020-09" db="EMBL/GenBank/DDBJ databases">
        <title>Iningainema tapete sp. nov. (Scytonemataceae, Cyanobacteria) from greenhouses in central Florida (USA) produces two types of nodularin with biosynthetic potential for microcystin-LR and anabaenopeptins.</title>
        <authorList>
            <person name="Berthold D.E."/>
            <person name="Lefler F.W."/>
            <person name="Huang I.-S."/>
            <person name="Abdulla H."/>
            <person name="Zimba P.V."/>
            <person name="Laughinghouse H.D. IV."/>
        </authorList>
    </citation>
    <scope>NUCLEOTIDE SEQUENCE</scope>
    <source>
        <strain evidence="2">BLCCT55</strain>
    </source>
</reference>
<comment type="caution">
    <text evidence="2">The sequence shown here is derived from an EMBL/GenBank/DDBJ whole genome shotgun (WGS) entry which is preliminary data.</text>
</comment>
<evidence type="ECO:0000313" key="2">
    <source>
        <dbReference type="EMBL" id="MBD2772237.1"/>
    </source>
</evidence>
<dbReference type="RefSeq" id="WP_190826549.1">
    <property type="nucleotide sequence ID" value="NZ_CAWPPI010000036.1"/>
</dbReference>
<protein>
    <submittedName>
        <fullName evidence="2">Carboxymuconolactone decarboxylase family protein</fullName>
    </submittedName>
</protein>
<dbReference type="Gene3D" id="1.20.1290.10">
    <property type="entry name" value="AhpD-like"/>
    <property type="match status" value="1"/>
</dbReference>
<proteinExistence type="predicted"/>
<feature type="domain" description="Carboxymuconolactone decarboxylase-like" evidence="1">
    <location>
        <begin position="41"/>
        <end position="121"/>
    </location>
</feature>
<name>A0A8J6XKS4_9CYAN</name>